<sequence length="157" mass="17706">MLATRANTLIRPHPRIPLERLSGFEGPNVKISLQPTAELIPLCDLYVASISATIRWAIACGIPVINYDTYRYRYADYESAAGVLSVEELGDFRSLMTRFVDDEKFAAALKERQCSVMKYWGQLDDGAGRRLSALVLDAVNDRINPDEEKQWILKPAE</sequence>
<dbReference type="AlphaFoldDB" id="A0AB39XMX8"/>
<accession>A0AB39XMX8</accession>
<evidence type="ECO:0000313" key="1">
    <source>
        <dbReference type="EMBL" id="XDV58032.1"/>
    </source>
</evidence>
<gene>
    <name evidence="1" type="ORF">AB8Z38_00170</name>
</gene>
<proteinExistence type="predicted"/>
<evidence type="ECO:0008006" key="2">
    <source>
        <dbReference type="Google" id="ProtNLM"/>
    </source>
</evidence>
<dbReference type="EMBL" id="CP165734">
    <property type="protein sequence ID" value="XDV58032.1"/>
    <property type="molecule type" value="Genomic_DNA"/>
</dbReference>
<reference evidence="1" key="1">
    <citation type="submission" date="2024-08" db="EMBL/GenBank/DDBJ databases">
        <authorList>
            <person name="Chaddad Z."/>
            <person name="Lamrabet M."/>
            <person name="Bouhnik O."/>
            <person name="Alami S."/>
            <person name="Wipf D."/>
            <person name="Courty P.E."/>
            <person name="Missbah El Idrissi M."/>
        </authorList>
    </citation>
    <scope>NUCLEOTIDE SEQUENCE</scope>
    <source>
        <strain evidence="1">LLZ17</strain>
    </source>
</reference>
<name>A0AB39XMX8_9BRAD</name>
<protein>
    <recommendedName>
        <fullName evidence="2">Glycosyl transferase family 1 domain-containing protein</fullName>
    </recommendedName>
</protein>
<dbReference type="RefSeq" id="WP_369722501.1">
    <property type="nucleotide sequence ID" value="NZ_CP165734.1"/>
</dbReference>
<organism evidence="1">
    <name type="scientific">Bradyrhizobium sp. LLZ17</name>
    <dbReference type="NCBI Taxonomy" id="3239388"/>
    <lineage>
        <taxon>Bacteria</taxon>
        <taxon>Pseudomonadati</taxon>
        <taxon>Pseudomonadota</taxon>
        <taxon>Alphaproteobacteria</taxon>
        <taxon>Hyphomicrobiales</taxon>
        <taxon>Nitrobacteraceae</taxon>
        <taxon>Bradyrhizobium</taxon>
    </lineage>
</organism>